<reference evidence="3" key="2">
    <citation type="submission" date="2022-03" db="EMBL/GenBank/DDBJ databases">
        <title>Draft title - Genomic analysis of global carrot germplasm unveils the trajectory of domestication and the origin of high carotenoid orange carrot.</title>
        <authorList>
            <person name="Iorizzo M."/>
            <person name="Ellison S."/>
            <person name="Senalik D."/>
            <person name="Macko-Podgorni A."/>
            <person name="Grzebelus D."/>
            <person name="Bostan H."/>
            <person name="Rolling W."/>
            <person name="Curaba J."/>
            <person name="Simon P."/>
        </authorList>
    </citation>
    <scope>NUCLEOTIDE SEQUENCE</scope>
    <source>
        <tissue evidence="3">Leaf</tissue>
    </source>
</reference>
<dbReference type="PANTHER" id="PTHR33914">
    <property type="entry name" value="18S PRE-RIBOSOMAL ASSEMBLY PROTEIN GAR2-LIKE PROTEIN"/>
    <property type="match status" value="1"/>
</dbReference>
<evidence type="ECO:0000313" key="4">
    <source>
        <dbReference type="Proteomes" id="UP000077755"/>
    </source>
</evidence>
<dbReference type="Gramene" id="KZM98616">
    <property type="protein sequence ID" value="KZM98616"/>
    <property type="gene ID" value="DCAR_014022"/>
</dbReference>
<dbReference type="AlphaFoldDB" id="A0A165XX00"/>
<feature type="compositionally biased region" description="Basic and acidic residues" evidence="1">
    <location>
        <begin position="55"/>
        <end position="69"/>
    </location>
</feature>
<sequence length="142" mass="15133">MFTTLTKLLENNSRASATAVKCDADNIKETNGCDAFKTILNCRDGSKENQLPDTMIKDETAGSDPEKSSLRARTSLLSYLTTPVSRSGSVSLRSNSSSASTQSFAFPDLGSLNYLKPVSRSGSVCLRSNSSSASTQSFAFPV</sequence>
<feature type="region of interest" description="Disordered" evidence="1">
    <location>
        <begin position="46"/>
        <end position="70"/>
    </location>
</feature>
<dbReference type="EMBL" id="LNRQ01000004">
    <property type="protein sequence ID" value="KZM98616.1"/>
    <property type="molecule type" value="Genomic_DNA"/>
</dbReference>
<evidence type="ECO:0000313" key="3">
    <source>
        <dbReference type="EMBL" id="WOG97594.1"/>
    </source>
</evidence>
<gene>
    <name evidence="2" type="ORF">DCAR_014022</name>
    <name evidence="3" type="ORF">DCAR_0416935</name>
</gene>
<keyword evidence="4" id="KW-1185">Reference proteome</keyword>
<name>A0A165XX00_DAUCS</name>
<dbReference type="PANTHER" id="PTHR33914:SF2">
    <property type="entry name" value="OS02G0582100 PROTEIN"/>
    <property type="match status" value="1"/>
</dbReference>
<proteinExistence type="predicted"/>
<organism evidence="2">
    <name type="scientific">Daucus carota subsp. sativus</name>
    <name type="common">Carrot</name>
    <dbReference type="NCBI Taxonomy" id="79200"/>
    <lineage>
        <taxon>Eukaryota</taxon>
        <taxon>Viridiplantae</taxon>
        <taxon>Streptophyta</taxon>
        <taxon>Embryophyta</taxon>
        <taxon>Tracheophyta</taxon>
        <taxon>Spermatophyta</taxon>
        <taxon>Magnoliopsida</taxon>
        <taxon>eudicotyledons</taxon>
        <taxon>Gunneridae</taxon>
        <taxon>Pentapetalae</taxon>
        <taxon>asterids</taxon>
        <taxon>campanulids</taxon>
        <taxon>Apiales</taxon>
        <taxon>Apiaceae</taxon>
        <taxon>Apioideae</taxon>
        <taxon>Scandiceae</taxon>
        <taxon>Daucinae</taxon>
        <taxon>Daucus</taxon>
        <taxon>Daucus sect. Daucus</taxon>
    </lineage>
</organism>
<reference evidence="2" key="1">
    <citation type="journal article" date="2016" name="Nat. Genet.">
        <title>A high-quality carrot genome assembly provides new insights into carotenoid accumulation and asterid genome evolution.</title>
        <authorList>
            <person name="Iorizzo M."/>
            <person name="Ellison S."/>
            <person name="Senalik D."/>
            <person name="Zeng P."/>
            <person name="Satapoomin P."/>
            <person name="Huang J."/>
            <person name="Bowman M."/>
            <person name="Iovene M."/>
            <person name="Sanseverino W."/>
            <person name="Cavagnaro P."/>
            <person name="Yildiz M."/>
            <person name="Macko-Podgorni A."/>
            <person name="Moranska E."/>
            <person name="Grzebelus E."/>
            <person name="Grzebelus D."/>
            <person name="Ashrafi H."/>
            <person name="Zheng Z."/>
            <person name="Cheng S."/>
            <person name="Spooner D."/>
            <person name="Van Deynze A."/>
            <person name="Simon P."/>
        </authorList>
    </citation>
    <scope>NUCLEOTIDE SEQUENCE [LARGE SCALE GENOMIC DNA]</scope>
    <source>
        <tissue evidence="2">Leaf</tissue>
    </source>
</reference>
<evidence type="ECO:0000313" key="2">
    <source>
        <dbReference type="EMBL" id="KZM98616.1"/>
    </source>
</evidence>
<dbReference type="EMBL" id="CP093346">
    <property type="protein sequence ID" value="WOG97594.1"/>
    <property type="molecule type" value="Genomic_DNA"/>
</dbReference>
<dbReference type="InterPro" id="IPR040378">
    <property type="entry name" value="BASL"/>
</dbReference>
<accession>A0A165XX00</accession>
<protein>
    <submittedName>
        <fullName evidence="2">Uncharacterized protein</fullName>
    </submittedName>
</protein>
<evidence type="ECO:0000256" key="1">
    <source>
        <dbReference type="SAM" id="MobiDB-lite"/>
    </source>
</evidence>
<dbReference type="Proteomes" id="UP000077755">
    <property type="component" value="Chromosome 4"/>
</dbReference>
<dbReference type="GO" id="GO:0009786">
    <property type="term" value="P:regulation of asymmetric cell division"/>
    <property type="evidence" value="ECO:0007669"/>
    <property type="project" value="InterPro"/>
</dbReference>